<dbReference type="OrthoDB" id="425679at2759"/>
<evidence type="ECO:0000256" key="1">
    <source>
        <dbReference type="SAM" id="MobiDB-lite"/>
    </source>
</evidence>
<evidence type="ECO:0008006" key="4">
    <source>
        <dbReference type="Google" id="ProtNLM"/>
    </source>
</evidence>
<organism evidence="2 3">
    <name type="scientific">Polarella glacialis</name>
    <name type="common">Dinoflagellate</name>
    <dbReference type="NCBI Taxonomy" id="89957"/>
    <lineage>
        <taxon>Eukaryota</taxon>
        <taxon>Sar</taxon>
        <taxon>Alveolata</taxon>
        <taxon>Dinophyceae</taxon>
        <taxon>Suessiales</taxon>
        <taxon>Suessiaceae</taxon>
        <taxon>Polarella</taxon>
    </lineage>
</organism>
<name>A0A813G054_POLGL</name>
<dbReference type="CDD" id="cd06463">
    <property type="entry name" value="p23_like"/>
    <property type="match status" value="1"/>
</dbReference>
<reference evidence="2" key="1">
    <citation type="submission" date="2021-02" db="EMBL/GenBank/DDBJ databases">
        <authorList>
            <person name="Dougan E. K."/>
            <person name="Rhodes N."/>
            <person name="Thang M."/>
            <person name="Chan C."/>
        </authorList>
    </citation>
    <scope>NUCLEOTIDE SEQUENCE</scope>
</reference>
<dbReference type="EMBL" id="CAJNNV010027213">
    <property type="protein sequence ID" value="CAE8619751.1"/>
    <property type="molecule type" value="Genomic_DNA"/>
</dbReference>
<evidence type="ECO:0000313" key="2">
    <source>
        <dbReference type="EMBL" id="CAE8619751.1"/>
    </source>
</evidence>
<dbReference type="Gene3D" id="2.60.40.790">
    <property type="match status" value="1"/>
</dbReference>
<dbReference type="InterPro" id="IPR008978">
    <property type="entry name" value="HSP20-like_chaperone"/>
</dbReference>
<dbReference type="SUPFAM" id="SSF49764">
    <property type="entry name" value="HSP20-like chaperones"/>
    <property type="match status" value="1"/>
</dbReference>
<protein>
    <recommendedName>
        <fullName evidence="4">CS domain-containing protein</fullName>
    </recommendedName>
</protein>
<proteinExistence type="predicted"/>
<feature type="region of interest" description="Disordered" evidence="1">
    <location>
        <begin position="87"/>
        <end position="120"/>
    </location>
</feature>
<feature type="compositionally biased region" description="Low complexity" evidence="1">
    <location>
        <begin position="96"/>
        <end position="110"/>
    </location>
</feature>
<dbReference type="Proteomes" id="UP000654075">
    <property type="component" value="Unassembled WGS sequence"/>
</dbReference>
<keyword evidence="3" id="KW-1185">Reference proteome</keyword>
<comment type="caution">
    <text evidence="2">The sequence shown here is derived from an EMBL/GenBank/DDBJ whole genome shotgun (WGS) entry which is preliminary data.</text>
</comment>
<evidence type="ECO:0000313" key="3">
    <source>
        <dbReference type="Proteomes" id="UP000654075"/>
    </source>
</evidence>
<sequence>MDYNTSDAMVYSTCRFGEADETDLPFIQSPEAVVERLRIISSLSMEGSPLLKYYNTATATSSRIRETETDLPLAQSASCRSRSVQFLKSASPQKESNNNNNNNNSNINNNKMEVLPNNNNSNINNNKMEVLPAAGKDGSTLRGDACAQQVSSPSGLPAAEAHRRGVCRPCSYFTMKADSCRQGQGLEASSEGGEKRTAPFTCWCNVMDSVPIAWSPYRLCVSLDTQDLFDGAAEFIEEGSIEVVTRENELIIILHGVPAAKSVEALVDWKLQLTPLFHGIEPNETSWKFRKGKVSVKLRKKKAQEWRRFLKY</sequence>
<dbReference type="AlphaFoldDB" id="A0A813G054"/>
<gene>
    <name evidence="2" type="ORF">PGLA1383_LOCUS37332</name>
</gene>
<accession>A0A813G054</accession>